<dbReference type="OrthoDB" id="6183686at2"/>
<evidence type="ECO:0008006" key="3">
    <source>
        <dbReference type="Google" id="ProtNLM"/>
    </source>
</evidence>
<organism evidence="1 2">
    <name type="scientific">Stratiformator vulcanicus</name>
    <dbReference type="NCBI Taxonomy" id="2527980"/>
    <lineage>
        <taxon>Bacteria</taxon>
        <taxon>Pseudomonadati</taxon>
        <taxon>Planctomycetota</taxon>
        <taxon>Planctomycetia</taxon>
        <taxon>Planctomycetales</taxon>
        <taxon>Planctomycetaceae</taxon>
        <taxon>Stratiformator</taxon>
    </lineage>
</organism>
<name>A0A517R289_9PLAN</name>
<evidence type="ECO:0000313" key="1">
    <source>
        <dbReference type="EMBL" id="QDT38005.1"/>
    </source>
</evidence>
<dbReference type="Proteomes" id="UP000317318">
    <property type="component" value="Chromosome"/>
</dbReference>
<protein>
    <recommendedName>
        <fullName evidence="3">DUF4432 domain-containing protein</fullName>
    </recommendedName>
</protein>
<dbReference type="Gene3D" id="2.70.98.10">
    <property type="match status" value="1"/>
</dbReference>
<dbReference type="EMBL" id="CP036268">
    <property type="protein sequence ID" value="QDT38005.1"/>
    <property type="molecule type" value="Genomic_DNA"/>
</dbReference>
<proteinExistence type="predicted"/>
<dbReference type="Pfam" id="PF14486">
    <property type="entry name" value="DUF4432"/>
    <property type="match status" value="1"/>
</dbReference>
<dbReference type="CDD" id="cd09023">
    <property type="entry name" value="Aldose_epim_Ec_c4013"/>
    <property type="match status" value="1"/>
</dbReference>
<keyword evidence="2" id="KW-1185">Reference proteome</keyword>
<dbReference type="AlphaFoldDB" id="A0A517R289"/>
<dbReference type="GO" id="GO:0030246">
    <property type="term" value="F:carbohydrate binding"/>
    <property type="evidence" value="ECO:0007669"/>
    <property type="project" value="InterPro"/>
</dbReference>
<dbReference type="RefSeq" id="WP_145364071.1">
    <property type="nucleotide sequence ID" value="NZ_CP036268.1"/>
</dbReference>
<evidence type="ECO:0000313" key="2">
    <source>
        <dbReference type="Proteomes" id="UP000317318"/>
    </source>
</evidence>
<dbReference type="KEGG" id="svp:Pan189_23890"/>
<accession>A0A517R289</accession>
<reference evidence="1 2" key="1">
    <citation type="submission" date="2019-02" db="EMBL/GenBank/DDBJ databases">
        <title>Deep-cultivation of Planctomycetes and their phenomic and genomic characterization uncovers novel biology.</title>
        <authorList>
            <person name="Wiegand S."/>
            <person name="Jogler M."/>
            <person name="Boedeker C."/>
            <person name="Pinto D."/>
            <person name="Vollmers J."/>
            <person name="Rivas-Marin E."/>
            <person name="Kohn T."/>
            <person name="Peeters S.H."/>
            <person name="Heuer A."/>
            <person name="Rast P."/>
            <person name="Oberbeckmann S."/>
            <person name="Bunk B."/>
            <person name="Jeske O."/>
            <person name="Meyerdierks A."/>
            <person name="Storesund J.E."/>
            <person name="Kallscheuer N."/>
            <person name="Luecker S."/>
            <person name="Lage O.M."/>
            <person name="Pohl T."/>
            <person name="Merkel B.J."/>
            <person name="Hornburger P."/>
            <person name="Mueller R.-W."/>
            <person name="Bruemmer F."/>
            <person name="Labrenz M."/>
            <person name="Spormann A.M."/>
            <person name="Op den Camp H."/>
            <person name="Overmann J."/>
            <person name="Amann R."/>
            <person name="Jetten M.S.M."/>
            <person name="Mascher T."/>
            <person name="Medema M.H."/>
            <person name="Devos D.P."/>
            <person name="Kaster A.-K."/>
            <person name="Ovreas L."/>
            <person name="Rohde M."/>
            <person name="Galperin M.Y."/>
            <person name="Jogler C."/>
        </authorList>
    </citation>
    <scope>NUCLEOTIDE SEQUENCE [LARGE SCALE GENOMIC DNA]</scope>
    <source>
        <strain evidence="1 2">Pan189</strain>
    </source>
</reference>
<gene>
    <name evidence="1" type="ORF">Pan189_23890</name>
</gene>
<dbReference type="InterPro" id="IPR027839">
    <property type="entry name" value="DUF4432"/>
</dbReference>
<dbReference type="InterPro" id="IPR014718">
    <property type="entry name" value="GH-type_carb-bd"/>
</dbReference>
<sequence length="377" mass="40289">MSRRVISLHELTEPVHWEVGNSLSSISRTTLTGGVSEGVELVTLKNPSIEISVIPTRGMGLLGGAALGYPLGWQSPVQRPVHPSFVDLSASNGLGWLTGFNEFLCRCGIGWNGPPGDDDEGSPVENPLTLHGRIANIPADNVSLFIDESDGSVGITGQVRECGLFGTNLTLEVEYRLPAEEPRFHVRDVITNDASRPAEVELLYHINVGPPFLEDGSVIAVSADAVAPRDPRAAEGIEDWSKCGPPESGFAEQAYYFNTSRLPTGHAAMVLANRNRDLAVEVAFDPDVLPHGAVWKNTAAVEDGYVIGLEPATDFPNHRSFERAEGRLKSIAPGEQLVTELSVSVLASTDTIQNTIAAAESLEPVIHRSAGNGFSPS</sequence>